<gene>
    <name evidence="1" type="primary">CTK2_1</name>
    <name evidence="1" type="ORF">LTR37_016548</name>
</gene>
<keyword evidence="1" id="KW-0808">Transferase</keyword>
<name>A0ACC3MP19_9PEZI</name>
<comment type="caution">
    <text evidence="1">The sequence shown here is derived from an EMBL/GenBank/DDBJ whole genome shotgun (WGS) entry which is preliminary data.</text>
</comment>
<organism evidence="1 2">
    <name type="scientific">Vermiconidia calcicola</name>
    <dbReference type="NCBI Taxonomy" id="1690605"/>
    <lineage>
        <taxon>Eukaryota</taxon>
        <taxon>Fungi</taxon>
        <taxon>Dikarya</taxon>
        <taxon>Ascomycota</taxon>
        <taxon>Pezizomycotina</taxon>
        <taxon>Dothideomycetes</taxon>
        <taxon>Dothideomycetidae</taxon>
        <taxon>Mycosphaerellales</taxon>
        <taxon>Extremaceae</taxon>
        <taxon>Vermiconidia</taxon>
    </lineage>
</organism>
<dbReference type="EMBL" id="JAUTXU010000200">
    <property type="protein sequence ID" value="KAK3699187.1"/>
    <property type="molecule type" value="Genomic_DNA"/>
</dbReference>
<keyword evidence="2" id="KW-1185">Reference proteome</keyword>
<keyword evidence="1" id="KW-0378">Hydrolase</keyword>
<evidence type="ECO:0000313" key="1">
    <source>
        <dbReference type="EMBL" id="KAK3699187.1"/>
    </source>
</evidence>
<evidence type="ECO:0000313" key="2">
    <source>
        <dbReference type="Proteomes" id="UP001281147"/>
    </source>
</evidence>
<accession>A0ACC3MP19</accession>
<proteinExistence type="predicted"/>
<keyword evidence="1" id="KW-0418">Kinase</keyword>
<reference evidence="1" key="1">
    <citation type="submission" date="2023-07" db="EMBL/GenBank/DDBJ databases">
        <title>Black Yeasts Isolated from many extreme environments.</title>
        <authorList>
            <person name="Coleine C."/>
            <person name="Stajich J.E."/>
            <person name="Selbmann L."/>
        </authorList>
    </citation>
    <scope>NUCLEOTIDE SEQUENCE</scope>
    <source>
        <strain evidence="1">CCFEE 5714</strain>
    </source>
</reference>
<sequence length="970" mass="108486">MVYVPWQDYGICKYWMLKRCYTGDACRYEHPEPNERKRLWDSKLAEQDEAAKRGIPRPQPPPREATDRGIDDAHPYGPRRAPPPPPATALPEPDRPMRPWATDRREEFAPGRAPIGTALPEPDHPVRPWATDKSGESGPGKAPPPLGTALPEPVPPVRPWATDRSGAYGPDRAPPPPDHQLTQISSHMPRLAPESSFNARPWDHGHETANSLQNARARPDSPALQDRQQSYQGLDGAQPSSRPPHSGTGIQSLHSVPPASGAIDLFIDPEASRSQSIEVSMLDAPPSPSMVEPTKKPKNANRMPLGKPNRLQSARADSDVTANVWEGPNAAYLKKKVEEYARPSAFSSDSPSGNAVSVWKRADADGDTHMTSTTKAPERGLTNAYWRRLEQQQANDEIVVEQGGVGGTKAEVNEALARISELPRDNISTSTAQVQTSSSPPTTFAKPELPASKMGATKRLSNGEAKHVGPHPSIIRVSAPYMSQSGIEKKLQPTAAQGQFDVQERSIAEAREDSMRLQGCTWIDNVRRALQLPIRTYTTACVYYHKFRLAHPGTLNGMEYGSAWADACAASLLTACKVEDTLKKSRDILAAAYNLKSSTLDQLGSDDTIFEAPSRAVVGLERMVLEAGGFDFRSKYPHKLLAKIAKTMPEGEDGERQKVYDVAWTVLTDLHRTFAPLKQTSATMALASLELAAHLAATTSPNNVSATRDQLQRFNIDTWSTSREEIMETLLDLLDLYTQHTSNTILGLKYSLDDFLRIRLALNKECSENNLSRHTTTPSSDRPANGSTLRVANGHPTPVSPPQPGAQQHLTAAGTQAIPEGGGTLRFMLNPQLAFDEKAEVQKYFVEEWEEYEEEIEIPAPRPQSREREKRPSLDRSVDGGVRGGRSDSGGARGREDRERERERERLRASEREIERERARLRDRERERDRDRRYDDRRYDERDRRYDDRRDRRYDDRRPLDDRRRRDDRR</sequence>
<dbReference type="EC" id="3.2.1.21" evidence="1"/>
<keyword evidence="1" id="KW-0326">Glycosidase</keyword>
<protein>
    <submittedName>
        <fullName evidence="1">RNA polymerase II C-terminal domain kinase beta subunit</fullName>
        <ecNumber evidence="1">3.2.1.21</ecNumber>
    </submittedName>
</protein>
<dbReference type="Proteomes" id="UP001281147">
    <property type="component" value="Unassembled WGS sequence"/>
</dbReference>